<dbReference type="Gene3D" id="1.25.40.10">
    <property type="entry name" value="Tetratricopeptide repeat domain"/>
    <property type="match status" value="1"/>
</dbReference>
<evidence type="ECO:0000256" key="2">
    <source>
        <dbReference type="SAM" id="MobiDB-lite"/>
    </source>
</evidence>
<dbReference type="EMBL" id="HBHI01005753">
    <property type="protein sequence ID" value="CAD9659099.1"/>
    <property type="molecule type" value="Transcribed_RNA"/>
</dbReference>
<dbReference type="InterPro" id="IPR002885">
    <property type="entry name" value="PPR_rpt"/>
</dbReference>
<dbReference type="PANTHER" id="PTHR47942:SF63">
    <property type="entry name" value="PENTATRICOPEPTIDE REPEAT-CONTAINING PROTEIN"/>
    <property type="match status" value="1"/>
</dbReference>
<dbReference type="AlphaFoldDB" id="A0A7S2R2P8"/>
<organism evidence="3">
    <name type="scientific">Eucampia antarctica</name>
    <dbReference type="NCBI Taxonomy" id="49252"/>
    <lineage>
        <taxon>Eukaryota</taxon>
        <taxon>Sar</taxon>
        <taxon>Stramenopiles</taxon>
        <taxon>Ochrophyta</taxon>
        <taxon>Bacillariophyta</taxon>
        <taxon>Mediophyceae</taxon>
        <taxon>Biddulphiophycidae</taxon>
        <taxon>Hemiaulales</taxon>
        <taxon>Hemiaulaceae</taxon>
        <taxon>Eucampia</taxon>
    </lineage>
</organism>
<dbReference type="Pfam" id="PF13041">
    <property type="entry name" value="PPR_2"/>
    <property type="match status" value="1"/>
</dbReference>
<reference evidence="3" key="1">
    <citation type="submission" date="2021-01" db="EMBL/GenBank/DDBJ databases">
        <authorList>
            <person name="Corre E."/>
            <person name="Pelletier E."/>
            <person name="Niang G."/>
            <person name="Scheremetjew M."/>
            <person name="Finn R."/>
            <person name="Kale V."/>
            <person name="Holt S."/>
            <person name="Cochrane G."/>
            <person name="Meng A."/>
            <person name="Brown T."/>
            <person name="Cohen L."/>
        </authorList>
    </citation>
    <scope>NUCLEOTIDE SEQUENCE</scope>
    <source>
        <strain evidence="3">CCMP1452</strain>
    </source>
</reference>
<sequence>MLNAFAKSVLPAAAEKAEDILQKMIRLNTNGDKDVKPDRISFTTCINAWSKSDQNGSASRALAILKLMEDLSREKGLVKISPDIVTYNLVLKCLVSDSFDDKALKAEAIISKMKKRKVKADIMSYNSVIQCCCTTRSKDINMRGHALRIANETLLKISKSEHTTPNPFTFNFYIKACDRLAREPDKSKLIKAAWYYCCSSGQVSQPVLSIIRNTLSISHLEDIFRTIGTKDVRKIRLSDFPSEWSAGILPRYASTQSHQQNTLKKNKQNERRHQRLRNR</sequence>
<feature type="region of interest" description="Disordered" evidence="2">
    <location>
        <begin position="255"/>
        <end position="279"/>
    </location>
</feature>
<dbReference type="InterPro" id="IPR011990">
    <property type="entry name" value="TPR-like_helical_dom_sf"/>
</dbReference>
<gene>
    <name evidence="3" type="ORF">EANT1437_LOCUS2901</name>
</gene>
<dbReference type="InterPro" id="IPR051222">
    <property type="entry name" value="PPR/CCM1_RNA-binding"/>
</dbReference>
<keyword evidence="1" id="KW-0677">Repeat</keyword>
<evidence type="ECO:0000256" key="1">
    <source>
        <dbReference type="ARBA" id="ARBA00022737"/>
    </source>
</evidence>
<accession>A0A7S2R2P8</accession>
<name>A0A7S2R2P8_9STRA</name>
<dbReference type="PANTHER" id="PTHR47942">
    <property type="entry name" value="TETRATRICOPEPTIDE REPEAT (TPR)-LIKE SUPERFAMILY PROTEIN-RELATED"/>
    <property type="match status" value="1"/>
</dbReference>
<proteinExistence type="predicted"/>
<evidence type="ECO:0000313" key="3">
    <source>
        <dbReference type="EMBL" id="CAD9659099.1"/>
    </source>
</evidence>
<protein>
    <recommendedName>
        <fullName evidence="4">Pentacotripeptide-repeat region of PRORP domain-containing protein</fullName>
    </recommendedName>
</protein>
<evidence type="ECO:0008006" key="4">
    <source>
        <dbReference type="Google" id="ProtNLM"/>
    </source>
</evidence>
<feature type="compositionally biased region" description="Basic residues" evidence="2">
    <location>
        <begin position="264"/>
        <end position="279"/>
    </location>
</feature>